<dbReference type="AlphaFoldDB" id="S3BLN5"/>
<dbReference type="PANTHER" id="PTHR43713:SF3">
    <property type="entry name" value="GLUTAMATE-1-SEMIALDEHYDE 2,1-AMINOMUTASE 1, CHLOROPLASTIC-RELATED"/>
    <property type="match status" value="1"/>
</dbReference>
<dbReference type="Pfam" id="PF00202">
    <property type="entry name" value="Aminotran_3"/>
    <property type="match status" value="1"/>
</dbReference>
<dbReference type="OrthoDB" id="425114at2759"/>
<evidence type="ECO:0000313" key="5">
    <source>
        <dbReference type="Proteomes" id="UP000016923"/>
    </source>
</evidence>
<dbReference type="STRING" id="1262450.S3BLN5"/>
<proteinExistence type="inferred from homology"/>
<evidence type="ECO:0000313" key="4">
    <source>
        <dbReference type="EMBL" id="EPE02149.1"/>
    </source>
</evidence>
<keyword evidence="2 3" id="KW-0663">Pyridoxal phosphate</keyword>
<dbReference type="SUPFAM" id="SSF53383">
    <property type="entry name" value="PLP-dependent transferases"/>
    <property type="match status" value="1"/>
</dbReference>
<evidence type="ECO:0000256" key="3">
    <source>
        <dbReference type="RuleBase" id="RU003560"/>
    </source>
</evidence>
<dbReference type="VEuPathDB" id="FungiDB:F503_06153"/>
<dbReference type="GO" id="GO:0030170">
    <property type="term" value="F:pyridoxal phosphate binding"/>
    <property type="evidence" value="ECO:0007669"/>
    <property type="project" value="InterPro"/>
</dbReference>
<dbReference type="InterPro" id="IPR015424">
    <property type="entry name" value="PyrdxlP-dep_Trfase"/>
</dbReference>
<dbReference type="eggNOG" id="KOG1401">
    <property type="taxonomic scope" value="Eukaryota"/>
</dbReference>
<evidence type="ECO:0000256" key="2">
    <source>
        <dbReference type="ARBA" id="ARBA00022898"/>
    </source>
</evidence>
<dbReference type="InterPro" id="IPR005814">
    <property type="entry name" value="Aminotrans_3"/>
</dbReference>
<dbReference type="OMA" id="NFGMVEP"/>
<gene>
    <name evidence="4" type="ORF">F503_06153</name>
</gene>
<accession>S3BLN5</accession>
<dbReference type="Proteomes" id="UP000016923">
    <property type="component" value="Unassembled WGS sequence"/>
</dbReference>
<dbReference type="InterPro" id="IPR015422">
    <property type="entry name" value="PyrdxlP-dep_Trfase_small"/>
</dbReference>
<sequence length="482" mass="51930">MAPASTSVAAAVASAHATFLASNQKSAQLHKDAAQHMPGGNTRTVLYAEPFPLAIESGEGNKLTSVDGRTYTDFLGEFSAGLFGHSHPRIAEAVQTALASGWNYGGESVCEKKLAAKVTERFADGGVDLIRFTNSGTEANTFAIGAALEFTGRKKIVIFSSGYHGGTFVFPMDLCRWTHNGRVGEAPCRNMNLPHEFVAAPYNNLADTAAIIDALPKDSLAAILIEPVQGSGGCRPASPEFLRYLRDTCDKLGAMLIMDEVMSSRLGLAGALAAVPGETLKADLMTFGKWIGGGMTFGAFGGRKDVMSLFDPALGSARRLMHPGTYNNNVFTMNAGLAALKIFNAEAVTKLNARGDRMKQGITKALFDTGLYSKEHEQYLTDVLEVDSLSEETKLYTGKDSAPVALPRVFISSRGSMLNLRFTGSDAGYWHNVYYHFMLEKGIYLASRGYTPLNLVITDDDVDMFVAAVKEFLEQYKTDLAA</sequence>
<comment type="cofactor">
    <cofactor evidence="1">
        <name>pyridoxal 5'-phosphate</name>
        <dbReference type="ChEBI" id="CHEBI:597326"/>
    </cofactor>
</comment>
<dbReference type="Gene3D" id="3.90.1150.10">
    <property type="entry name" value="Aspartate Aminotransferase, domain 1"/>
    <property type="match status" value="1"/>
</dbReference>
<dbReference type="Gene3D" id="3.40.640.10">
    <property type="entry name" value="Type I PLP-dependent aspartate aminotransferase-like (Major domain)"/>
    <property type="match status" value="1"/>
</dbReference>
<dbReference type="PANTHER" id="PTHR43713">
    <property type="entry name" value="GLUTAMATE-1-SEMIALDEHYDE 2,1-AMINOMUTASE"/>
    <property type="match status" value="1"/>
</dbReference>
<organism evidence="4 5">
    <name type="scientific">Ophiostoma piceae (strain UAMH 11346)</name>
    <name type="common">Sap stain fungus</name>
    <dbReference type="NCBI Taxonomy" id="1262450"/>
    <lineage>
        <taxon>Eukaryota</taxon>
        <taxon>Fungi</taxon>
        <taxon>Dikarya</taxon>
        <taxon>Ascomycota</taxon>
        <taxon>Pezizomycotina</taxon>
        <taxon>Sordariomycetes</taxon>
        <taxon>Sordariomycetidae</taxon>
        <taxon>Ophiostomatales</taxon>
        <taxon>Ophiostomataceae</taxon>
        <taxon>Ophiostoma</taxon>
    </lineage>
</organism>
<comment type="similarity">
    <text evidence="3">Belongs to the class-III pyridoxal-phosphate-dependent aminotransferase family.</text>
</comment>
<keyword evidence="5" id="KW-1185">Reference proteome</keyword>
<dbReference type="GO" id="GO:0008483">
    <property type="term" value="F:transaminase activity"/>
    <property type="evidence" value="ECO:0007669"/>
    <property type="project" value="InterPro"/>
</dbReference>
<reference evidence="4 5" key="1">
    <citation type="journal article" date="2013" name="BMC Genomics">
        <title>The genome and transcriptome of the pine saprophyte Ophiostoma piceae, and a comparison with the bark beetle-associated pine pathogen Grosmannia clavigera.</title>
        <authorList>
            <person name="Haridas S."/>
            <person name="Wang Y."/>
            <person name="Lim L."/>
            <person name="Massoumi Alamouti S."/>
            <person name="Jackman S."/>
            <person name="Docking R."/>
            <person name="Robertson G."/>
            <person name="Birol I."/>
            <person name="Bohlmann J."/>
            <person name="Breuil C."/>
        </authorList>
    </citation>
    <scope>NUCLEOTIDE SEQUENCE [LARGE SCALE GENOMIC DNA]</scope>
    <source>
        <strain evidence="4 5">UAMH 11346</strain>
    </source>
</reference>
<protein>
    <submittedName>
        <fullName evidence="4">Glutamate-1-semialdehyde</fullName>
    </submittedName>
</protein>
<evidence type="ECO:0000256" key="1">
    <source>
        <dbReference type="ARBA" id="ARBA00001933"/>
    </source>
</evidence>
<name>S3BLN5_OPHP1</name>
<dbReference type="InterPro" id="IPR015421">
    <property type="entry name" value="PyrdxlP-dep_Trfase_major"/>
</dbReference>
<dbReference type="EMBL" id="KE148186">
    <property type="protein sequence ID" value="EPE02149.1"/>
    <property type="molecule type" value="Genomic_DNA"/>
</dbReference>
<dbReference type="HOGENOM" id="CLU_016922_1_2_1"/>